<reference evidence="3" key="1">
    <citation type="submission" date="2021-11" db="EMBL/GenBank/DDBJ databases">
        <title>Cultivation dependent microbiological survey of springs from the worlds oldest radium mine currently devoted to the extraction of radon-saturated water.</title>
        <authorList>
            <person name="Kapinusova G."/>
            <person name="Smrhova T."/>
            <person name="Strejcek M."/>
            <person name="Suman J."/>
            <person name="Jani K."/>
            <person name="Pajer P."/>
            <person name="Uhlik O."/>
        </authorList>
    </citation>
    <scope>NUCLEOTIDE SEQUENCE [LARGE SCALE GENOMIC DNA]</scope>
    <source>
        <strain evidence="3">J379</strain>
    </source>
</reference>
<organism evidence="2 3">
    <name type="scientific">Svornostia abyssi</name>
    <dbReference type="NCBI Taxonomy" id="2898438"/>
    <lineage>
        <taxon>Bacteria</taxon>
        <taxon>Bacillati</taxon>
        <taxon>Actinomycetota</taxon>
        <taxon>Thermoleophilia</taxon>
        <taxon>Solirubrobacterales</taxon>
        <taxon>Baekduiaceae</taxon>
        <taxon>Svornostia</taxon>
    </lineage>
</organism>
<protein>
    <recommendedName>
        <fullName evidence="4">Enolase C-terminal domain-containing protein</fullName>
    </recommendedName>
</protein>
<dbReference type="SUPFAM" id="SSF51604">
    <property type="entry name" value="Enolase C-terminal domain-like"/>
    <property type="match status" value="1"/>
</dbReference>
<dbReference type="RefSeq" id="WP_353863815.1">
    <property type="nucleotide sequence ID" value="NZ_CP088295.1"/>
</dbReference>
<name>A0ABY5PFR6_9ACTN</name>
<dbReference type="EMBL" id="CP088295">
    <property type="protein sequence ID" value="UUY03305.1"/>
    <property type="molecule type" value="Genomic_DNA"/>
</dbReference>
<feature type="compositionally biased region" description="Pro residues" evidence="1">
    <location>
        <begin position="327"/>
        <end position="341"/>
    </location>
</feature>
<gene>
    <name evidence="2" type="ORF">LRS13_21960</name>
</gene>
<evidence type="ECO:0000313" key="3">
    <source>
        <dbReference type="Proteomes" id="UP001058860"/>
    </source>
</evidence>
<keyword evidence="3" id="KW-1185">Reference proteome</keyword>
<accession>A0ABY5PFR6</accession>
<dbReference type="Gene3D" id="3.30.390.10">
    <property type="entry name" value="Enolase-like, N-terminal domain"/>
    <property type="match status" value="1"/>
</dbReference>
<dbReference type="Proteomes" id="UP001058860">
    <property type="component" value="Chromosome"/>
</dbReference>
<dbReference type="Gene3D" id="3.20.20.120">
    <property type="entry name" value="Enolase-like C-terminal domain"/>
    <property type="match status" value="1"/>
</dbReference>
<evidence type="ECO:0000256" key="1">
    <source>
        <dbReference type="SAM" id="MobiDB-lite"/>
    </source>
</evidence>
<evidence type="ECO:0000313" key="2">
    <source>
        <dbReference type="EMBL" id="UUY03305.1"/>
    </source>
</evidence>
<dbReference type="InterPro" id="IPR029017">
    <property type="entry name" value="Enolase-like_N"/>
</dbReference>
<proteinExistence type="predicted"/>
<feature type="region of interest" description="Disordered" evidence="1">
    <location>
        <begin position="314"/>
        <end position="350"/>
    </location>
</feature>
<evidence type="ECO:0008006" key="4">
    <source>
        <dbReference type="Google" id="ProtNLM"/>
    </source>
</evidence>
<dbReference type="InterPro" id="IPR036849">
    <property type="entry name" value="Enolase-like_C_sf"/>
</dbReference>
<sequence>MSTWKQVADLPVEIDRVELEGLEQDVSSDFTRKSTIVHLLGGGEEGLGEDVVYQADEHEAAWAAGPPDLAGSWTLASFSEHVGGLDLFGGQEPESPASRNYRIWAYESAALDLALRQAGTSLHAHLGLEPRPITYVVSLRLGDPASLEPVTRRLARYPDLRFKLDPTADWDDELCAALAATGAVDSLDLKGQYSGTIVDNPADPALYQRVVDYFPDAWIEDPKLTDETDEILRPHRDRITWDAPIHSIADVEALPFPPKTVNVKPSRFGAISALFDAYDWLAERGIGAYGGGQFELGVGRGQIQLLAALFHPDGPNDTSPTGFHAMDPPPGIEPSPMPPRAAPRGFRRES</sequence>